<evidence type="ECO:0000256" key="3">
    <source>
        <dbReference type="ARBA" id="ARBA00022452"/>
    </source>
</evidence>
<dbReference type="AlphaFoldDB" id="A0A7T0C0B4"/>
<dbReference type="GO" id="GO:0015344">
    <property type="term" value="F:siderophore uptake transmembrane transporter activity"/>
    <property type="evidence" value="ECO:0007669"/>
    <property type="project" value="TreeGrafter"/>
</dbReference>
<evidence type="ECO:0000256" key="6">
    <source>
        <dbReference type="ARBA" id="ARBA00023077"/>
    </source>
</evidence>
<dbReference type="InterPro" id="IPR012910">
    <property type="entry name" value="Plug_dom"/>
</dbReference>
<sequence length="661" mass="73473">MVFSKRLLNIIALLLFLQWLDGVAPHKGFAESIDDTRVANSNASKVVDEELDALMELDLEDLLVTVASKQDEKLSDAPGIITVITAKDIKNYGANNLMDLLSRLPNVYGYGTAAGMNSVTSIRGQTLGFQDVHVLFLLNGRPMRENVAGGLNIPIYSTLPLNAIERIEIIRGPGSALYGTGAFSGVVNIILKNSESEEANAFQAGYGSFDTKTAAGIVSGKKDDWDYMVSGNVADAEGWRFSMTDENNVNNTTSLNQKTHGMVAHASKNGFTFTGASLYDARQNLGSTPNWPISHLYEIRRSMFDLQYEQELTQNWKATWNFTYNLMDLVNSTDTDFLSENMHVEGAVRGKLFDRVNLLAGGVYKRLGDDPGVGRTFWVNEHSLYAQADYDVFKSLNLLVGLQLNKVRKVDYDLSPRFAAVWHITPELGVKTLYSKAFRSPTAGELKVFTASFIGNESLRPETIKTFDAQIFYKKSNLFTALTYYDSRQKDTIELVSSGAAVTPRNGEKVHYQGVEWEWKLKPEREWEFSGSLSYQVNENDSGSPDVGRISNFMAKAGVLYQSPQGYSVGLFNSHFSDAQRINSARRVNPEAEAYNLLTLNASMDVPKKMIPGGWPDVRLNLYVDNLLDEDIYFPEVIRGIINTIPIHSGIGAFGQIVLKF</sequence>
<evidence type="ECO:0000259" key="12">
    <source>
        <dbReference type="Pfam" id="PF00593"/>
    </source>
</evidence>
<keyword evidence="5" id="KW-0732">Signal</keyword>
<keyword evidence="3 10" id="KW-1134">Transmembrane beta strand</keyword>
<dbReference type="GO" id="GO:0009279">
    <property type="term" value="C:cell outer membrane"/>
    <property type="evidence" value="ECO:0007669"/>
    <property type="project" value="UniProtKB-SubCell"/>
</dbReference>
<comment type="similarity">
    <text evidence="10 11">Belongs to the TonB-dependent receptor family.</text>
</comment>
<evidence type="ECO:0000313" key="14">
    <source>
        <dbReference type="EMBL" id="QPJ64198.1"/>
    </source>
</evidence>
<evidence type="ECO:0000259" key="13">
    <source>
        <dbReference type="Pfam" id="PF07715"/>
    </source>
</evidence>
<dbReference type="Pfam" id="PF07715">
    <property type="entry name" value="Plug"/>
    <property type="match status" value="1"/>
</dbReference>
<evidence type="ECO:0000256" key="4">
    <source>
        <dbReference type="ARBA" id="ARBA00022692"/>
    </source>
</evidence>
<keyword evidence="7 10" id="KW-0472">Membrane</keyword>
<dbReference type="InterPro" id="IPR000531">
    <property type="entry name" value="Beta-barrel_TonB"/>
</dbReference>
<dbReference type="PANTHER" id="PTHR30069:SF29">
    <property type="entry name" value="HEMOGLOBIN AND HEMOGLOBIN-HAPTOGLOBIN-BINDING PROTEIN 1-RELATED"/>
    <property type="match status" value="1"/>
</dbReference>
<keyword evidence="2 10" id="KW-0813">Transport</keyword>
<feature type="domain" description="TonB-dependent receptor-like beta-barrel" evidence="12">
    <location>
        <begin position="254"/>
        <end position="627"/>
    </location>
</feature>
<evidence type="ECO:0000256" key="10">
    <source>
        <dbReference type="PROSITE-ProRule" id="PRU01360"/>
    </source>
</evidence>
<feature type="domain" description="TonB-dependent receptor plug" evidence="13">
    <location>
        <begin position="74"/>
        <end position="186"/>
    </location>
</feature>
<dbReference type="GO" id="GO:0044718">
    <property type="term" value="P:siderophore transmembrane transport"/>
    <property type="evidence" value="ECO:0007669"/>
    <property type="project" value="TreeGrafter"/>
</dbReference>
<dbReference type="InterPro" id="IPR039426">
    <property type="entry name" value="TonB-dep_rcpt-like"/>
</dbReference>
<evidence type="ECO:0000256" key="5">
    <source>
        <dbReference type="ARBA" id="ARBA00022729"/>
    </source>
</evidence>
<dbReference type="Gene3D" id="2.40.170.20">
    <property type="entry name" value="TonB-dependent receptor, beta-barrel domain"/>
    <property type="match status" value="1"/>
</dbReference>
<dbReference type="Pfam" id="PF00593">
    <property type="entry name" value="TonB_dep_Rec_b-barrel"/>
    <property type="match status" value="1"/>
</dbReference>
<reference evidence="15" key="1">
    <citation type="submission" date="2020-02" db="EMBL/GenBank/DDBJ databases">
        <title>Genomic and physiological characterization of two novel Nitrospinaceae genera.</title>
        <authorList>
            <person name="Mueller A.J."/>
            <person name="Jung M.-Y."/>
            <person name="Strachan C.R."/>
            <person name="Herbold C.W."/>
            <person name="Kirkegaard R.H."/>
            <person name="Daims H."/>
        </authorList>
    </citation>
    <scope>NUCLEOTIDE SEQUENCE [LARGE SCALE GENOMIC DNA]</scope>
</reference>
<gene>
    <name evidence="14" type="ORF">G3M78_01800</name>
</gene>
<organism evidence="14 15">
    <name type="scientific">Candidatus Nitrohelix vancouverensis</name>
    <dbReference type="NCBI Taxonomy" id="2705534"/>
    <lineage>
        <taxon>Bacteria</taxon>
        <taxon>Pseudomonadati</taxon>
        <taxon>Nitrospinota/Tectimicrobiota group</taxon>
        <taxon>Nitrospinota</taxon>
        <taxon>Nitrospinia</taxon>
        <taxon>Nitrospinales</taxon>
        <taxon>Nitrospinaceae</taxon>
        <taxon>Candidatus Nitrohelix</taxon>
    </lineage>
</organism>
<keyword evidence="6 11" id="KW-0798">TonB box</keyword>
<dbReference type="InterPro" id="IPR036942">
    <property type="entry name" value="Beta-barrel_TonB_sf"/>
</dbReference>
<evidence type="ECO:0000256" key="9">
    <source>
        <dbReference type="ARBA" id="ARBA00023237"/>
    </source>
</evidence>
<dbReference type="EMBL" id="CP048620">
    <property type="protein sequence ID" value="QPJ64198.1"/>
    <property type="molecule type" value="Genomic_DNA"/>
</dbReference>
<evidence type="ECO:0000256" key="11">
    <source>
        <dbReference type="RuleBase" id="RU003357"/>
    </source>
</evidence>
<evidence type="ECO:0000256" key="1">
    <source>
        <dbReference type="ARBA" id="ARBA00004571"/>
    </source>
</evidence>
<name>A0A7T0C0B4_9BACT</name>
<dbReference type="SUPFAM" id="SSF56935">
    <property type="entry name" value="Porins"/>
    <property type="match status" value="1"/>
</dbReference>
<dbReference type="PROSITE" id="PS52016">
    <property type="entry name" value="TONB_DEPENDENT_REC_3"/>
    <property type="match status" value="1"/>
</dbReference>
<dbReference type="PANTHER" id="PTHR30069">
    <property type="entry name" value="TONB-DEPENDENT OUTER MEMBRANE RECEPTOR"/>
    <property type="match status" value="1"/>
</dbReference>
<dbReference type="CDD" id="cd01347">
    <property type="entry name" value="ligand_gated_channel"/>
    <property type="match status" value="1"/>
</dbReference>
<keyword evidence="8 14" id="KW-0675">Receptor</keyword>
<evidence type="ECO:0000256" key="8">
    <source>
        <dbReference type="ARBA" id="ARBA00023170"/>
    </source>
</evidence>
<comment type="subcellular location">
    <subcellularLocation>
        <location evidence="1 10">Cell outer membrane</location>
        <topology evidence="1 10">Multi-pass membrane protein</topology>
    </subcellularLocation>
</comment>
<keyword evidence="4 10" id="KW-0812">Transmembrane</keyword>
<dbReference type="KEGG" id="nva:G3M78_01800"/>
<dbReference type="Gene3D" id="2.170.130.10">
    <property type="entry name" value="TonB-dependent receptor, plug domain"/>
    <property type="match status" value="1"/>
</dbReference>
<accession>A0A7T0C0B4</accession>
<keyword evidence="9 10" id="KW-0998">Cell outer membrane</keyword>
<evidence type="ECO:0000256" key="7">
    <source>
        <dbReference type="ARBA" id="ARBA00023136"/>
    </source>
</evidence>
<evidence type="ECO:0000313" key="15">
    <source>
        <dbReference type="Proteomes" id="UP000594464"/>
    </source>
</evidence>
<evidence type="ECO:0000256" key="2">
    <source>
        <dbReference type="ARBA" id="ARBA00022448"/>
    </source>
</evidence>
<proteinExistence type="inferred from homology"/>
<dbReference type="InterPro" id="IPR037066">
    <property type="entry name" value="Plug_dom_sf"/>
</dbReference>
<protein>
    <submittedName>
        <fullName evidence="14">TonB-dependent receptor</fullName>
    </submittedName>
</protein>
<dbReference type="Proteomes" id="UP000594464">
    <property type="component" value="Chromosome"/>
</dbReference>